<organism evidence="1 2">
    <name type="scientific">Daphnia magna</name>
    <dbReference type="NCBI Taxonomy" id="35525"/>
    <lineage>
        <taxon>Eukaryota</taxon>
        <taxon>Metazoa</taxon>
        <taxon>Ecdysozoa</taxon>
        <taxon>Arthropoda</taxon>
        <taxon>Crustacea</taxon>
        <taxon>Branchiopoda</taxon>
        <taxon>Diplostraca</taxon>
        <taxon>Cladocera</taxon>
        <taxon>Anomopoda</taxon>
        <taxon>Daphniidae</taxon>
        <taxon>Daphnia</taxon>
    </lineage>
</organism>
<name>A0A0P5CA03_9CRUS</name>
<comment type="caution">
    <text evidence="1">The sequence shown here is derived from an EMBL/GenBank/DDBJ whole genome shotgun (WGS) entry which is preliminary data.</text>
</comment>
<protein>
    <submittedName>
        <fullName evidence="1">Uncharacterized protein</fullName>
    </submittedName>
</protein>
<dbReference type="AlphaFoldDB" id="A0A0P5CA03"/>
<evidence type="ECO:0000313" key="1">
    <source>
        <dbReference type="EMBL" id="KZS22041.1"/>
    </source>
</evidence>
<accession>A0A0P5CA03</accession>
<evidence type="ECO:0000313" key="2">
    <source>
        <dbReference type="Proteomes" id="UP000076858"/>
    </source>
</evidence>
<sequence length="60" mass="6662">MSPFLEGKSSADRQETINGIKHSLWTAIDMHSRSIKIASLLGTFCEAVVPNDNKRTNQSE</sequence>
<dbReference type="Proteomes" id="UP000076858">
    <property type="component" value="Unassembled WGS sequence"/>
</dbReference>
<reference evidence="1 2" key="1">
    <citation type="submission" date="2016-03" db="EMBL/GenBank/DDBJ databases">
        <title>EvidentialGene: Evidence-directed Construction of Genes on Genomes.</title>
        <authorList>
            <person name="Gilbert D.G."/>
            <person name="Choi J.-H."/>
            <person name="Mockaitis K."/>
            <person name="Colbourne J."/>
            <person name="Pfrender M."/>
        </authorList>
    </citation>
    <scope>NUCLEOTIDE SEQUENCE [LARGE SCALE GENOMIC DNA]</scope>
    <source>
        <strain evidence="1 2">Xinb3</strain>
        <tissue evidence="1">Complete organism</tissue>
    </source>
</reference>
<proteinExistence type="predicted"/>
<gene>
    <name evidence="1" type="ORF">APZ42_010936</name>
</gene>
<keyword evidence="2" id="KW-1185">Reference proteome</keyword>
<dbReference type="EMBL" id="LRGB01000005">
    <property type="protein sequence ID" value="KZS22041.1"/>
    <property type="molecule type" value="Genomic_DNA"/>
</dbReference>